<name>A0ABS5AK91_9PSEU</name>
<keyword evidence="2" id="KW-1185">Reference proteome</keyword>
<evidence type="ECO:0000313" key="1">
    <source>
        <dbReference type="EMBL" id="MBP2476983.1"/>
    </source>
</evidence>
<dbReference type="RefSeq" id="WP_158103412.1">
    <property type="nucleotide sequence ID" value="NZ_JAGIOO010000001.1"/>
</dbReference>
<sequence length="215" mass="22792">MGGKTYSHACVRQTGSRPVLAMQRFTARGDQVLAEVVLGDERTASPMLSLATGAVNERLPVHRAVPVTLHGLAEPGERVSVALGCDRLPACVARRPQRNQPRLVELNPGSPPARPVDGWAWEAALAVPVIGSHGRTVVLGDPVTGGPYAAAVLDGVPARQLVAAEAVLVGYDPARYDGVAEALAEGAAALHLRAWPRPLALRPHHLRLRRRPVTT</sequence>
<reference evidence="1 2" key="1">
    <citation type="submission" date="2021-03" db="EMBL/GenBank/DDBJ databases">
        <title>Sequencing the genomes of 1000 actinobacteria strains.</title>
        <authorList>
            <person name="Klenk H.-P."/>
        </authorList>
    </citation>
    <scope>NUCLEOTIDE SEQUENCE [LARGE SCALE GENOMIC DNA]</scope>
    <source>
        <strain evidence="1 2">DSM 44580</strain>
    </source>
</reference>
<protein>
    <recommendedName>
        <fullName evidence="3">Hedgehog/Intein (Hint) domain-containing protein</fullName>
    </recommendedName>
</protein>
<proteinExistence type="predicted"/>
<organism evidence="1 2">
    <name type="scientific">Crossiella equi</name>
    <dbReference type="NCBI Taxonomy" id="130796"/>
    <lineage>
        <taxon>Bacteria</taxon>
        <taxon>Bacillati</taxon>
        <taxon>Actinomycetota</taxon>
        <taxon>Actinomycetes</taxon>
        <taxon>Pseudonocardiales</taxon>
        <taxon>Pseudonocardiaceae</taxon>
        <taxon>Crossiella</taxon>
    </lineage>
</organism>
<evidence type="ECO:0008006" key="3">
    <source>
        <dbReference type="Google" id="ProtNLM"/>
    </source>
</evidence>
<dbReference type="Proteomes" id="UP001519363">
    <property type="component" value="Unassembled WGS sequence"/>
</dbReference>
<gene>
    <name evidence="1" type="ORF">JOF53_005855</name>
</gene>
<comment type="caution">
    <text evidence="1">The sequence shown here is derived from an EMBL/GenBank/DDBJ whole genome shotgun (WGS) entry which is preliminary data.</text>
</comment>
<dbReference type="EMBL" id="JAGIOO010000001">
    <property type="protein sequence ID" value="MBP2476983.1"/>
    <property type="molecule type" value="Genomic_DNA"/>
</dbReference>
<accession>A0ABS5AK91</accession>
<evidence type="ECO:0000313" key="2">
    <source>
        <dbReference type="Proteomes" id="UP001519363"/>
    </source>
</evidence>